<dbReference type="EMBL" id="LT630450">
    <property type="protein sequence ID" value="SFV72414.1"/>
    <property type="molecule type" value="Genomic_DNA"/>
</dbReference>
<keyword evidence="2" id="KW-1185">Reference proteome</keyword>
<accession>A0A1K1LG30</accession>
<dbReference type="RefSeq" id="WP_072332718.1">
    <property type="nucleotide sequence ID" value="NZ_CALJDE010000069.1"/>
</dbReference>
<evidence type="ECO:0000313" key="1">
    <source>
        <dbReference type="EMBL" id="SFV72414.1"/>
    </source>
</evidence>
<evidence type="ECO:0000313" key="2">
    <source>
        <dbReference type="Proteomes" id="UP000186323"/>
    </source>
</evidence>
<dbReference type="AlphaFoldDB" id="A0A1K1LG30"/>
<reference evidence="2" key="1">
    <citation type="submission" date="2016-10" db="EMBL/GenBank/DDBJ databases">
        <authorList>
            <person name="Wegmann U."/>
        </authorList>
    </citation>
    <scope>NUCLEOTIDE SEQUENCE [LARGE SCALE GENOMIC DNA]</scope>
</reference>
<proteinExistence type="predicted"/>
<dbReference type="Proteomes" id="UP000186323">
    <property type="component" value="Chromosome I"/>
</dbReference>
<sequence length="111" mass="12864">MRYFLIDDLRAEETRRLCEHLDAMDLGAGLDGIYWLPIPAHMLSAVQKEHESQCGPYVMALECEETSLRLELLVRARGRIRCECVAYASPELQRHMMDYITDTLKELHIPT</sequence>
<dbReference type="KEGG" id="dpg:DESPIGER_0526"/>
<protein>
    <submittedName>
        <fullName evidence="1">Uncharacterized protein</fullName>
    </submittedName>
</protein>
<dbReference type="OrthoDB" id="5459426at2"/>
<organism evidence="1 2">
    <name type="scientific">Desulfovibrio piger</name>
    <dbReference type="NCBI Taxonomy" id="901"/>
    <lineage>
        <taxon>Bacteria</taxon>
        <taxon>Pseudomonadati</taxon>
        <taxon>Thermodesulfobacteriota</taxon>
        <taxon>Desulfovibrionia</taxon>
        <taxon>Desulfovibrionales</taxon>
        <taxon>Desulfovibrionaceae</taxon>
        <taxon>Desulfovibrio</taxon>
    </lineage>
</organism>
<name>A0A1K1LG30_9BACT</name>
<gene>
    <name evidence="1" type="ORF">DESPIGER_0526</name>
</gene>